<accession>A7S311</accession>
<dbReference type="HOGENOM" id="CLU_2929461_0_0_1"/>
<name>A7S311_NEMVE</name>
<organism evidence="1 2">
    <name type="scientific">Nematostella vectensis</name>
    <name type="common">Starlet sea anemone</name>
    <dbReference type="NCBI Taxonomy" id="45351"/>
    <lineage>
        <taxon>Eukaryota</taxon>
        <taxon>Metazoa</taxon>
        <taxon>Cnidaria</taxon>
        <taxon>Anthozoa</taxon>
        <taxon>Hexacorallia</taxon>
        <taxon>Actiniaria</taxon>
        <taxon>Edwardsiidae</taxon>
        <taxon>Nematostella</taxon>
    </lineage>
</organism>
<evidence type="ECO:0000313" key="2">
    <source>
        <dbReference type="Proteomes" id="UP000001593"/>
    </source>
</evidence>
<reference evidence="1 2" key="1">
    <citation type="journal article" date="2007" name="Science">
        <title>Sea anemone genome reveals ancestral eumetazoan gene repertoire and genomic organization.</title>
        <authorList>
            <person name="Putnam N.H."/>
            <person name="Srivastava M."/>
            <person name="Hellsten U."/>
            <person name="Dirks B."/>
            <person name="Chapman J."/>
            <person name="Salamov A."/>
            <person name="Terry A."/>
            <person name="Shapiro H."/>
            <person name="Lindquist E."/>
            <person name="Kapitonov V.V."/>
            <person name="Jurka J."/>
            <person name="Genikhovich G."/>
            <person name="Grigoriev I.V."/>
            <person name="Lucas S.M."/>
            <person name="Steele R.E."/>
            <person name="Finnerty J.R."/>
            <person name="Technau U."/>
            <person name="Martindale M.Q."/>
            <person name="Rokhsar D.S."/>
        </authorList>
    </citation>
    <scope>NUCLEOTIDE SEQUENCE [LARGE SCALE GENOMIC DNA]</scope>
    <source>
        <strain evidence="2">CH2 X CH6</strain>
    </source>
</reference>
<evidence type="ECO:0000313" key="1">
    <source>
        <dbReference type="EMBL" id="EDO41875.1"/>
    </source>
</evidence>
<protein>
    <submittedName>
        <fullName evidence="1">Uncharacterized protein</fullName>
    </submittedName>
</protein>
<sequence>PDPTRYIPPATRPYQVYTTCNQTLPGIYHLQPDPTRYIPPVTRPYQVYTTCNQTLPDVYHL</sequence>
<dbReference type="InParanoid" id="A7S311"/>
<feature type="non-terminal residue" evidence="1">
    <location>
        <position position="1"/>
    </location>
</feature>
<keyword evidence="2" id="KW-1185">Reference proteome</keyword>
<proteinExistence type="predicted"/>
<dbReference type="AlphaFoldDB" id="A7S311"/>
<gene>
    <name evidence="1" type="ORF">NEMVEDRAFT_v1g102648</name>
</gene>
<dbReference type="EMBL" id="DS469571">
    <property type="protein sequence ID" value="EDO41875.1"/>
    <property type="molecule type" value="Genomic_DNA"/>
</dbReference>
<dbReference type="Proteomes" id="UP000001593">
    <property type="component" value="Unassembled WGS sequence"/>
</dbReference>